<name>A0A059FAB3_9PROT</name>
<dbReference type="PANTHER" id="PTHR43318">
    <property type="entry name" value="UDP-N-ACETYLGLUCOSAMINE 4,6-DEHYDRATASE"/>
    <property type="match status" value="1"/>
</dbReference>
<dbReference type="Gene3D" id="3.40.50.720">
    <property type="entry name" value="NAD(P)-binding Rossmann-like Domain"/>
    <property type="match status" value="2"/>
</dbReference>
<dbReference type="STRING" id="1280952.HJA_13175"/>
<dbReference type="InterPro" id="IPR051203">
    <property type="entry name" value="Polysaccharide_Synthase-Rel"/>
</dbReference>
<comment type="similarity">
    <text evidence="1">Belongs to the polysaccharide synthase family.</text>
</comment>
<comment type="caution">
    <text evidence="3">The sequence shown here is derived from an EMBL/GenBank/DDBJ whole genome shotgun (WGS) entry which is preliminary data.</text>
</comment>
<gene>
    <name evidence="3" type="ORF">HJA_13175</name>
</gene>
<keyword evidence="4" id="KW-1185">Reference proteome</keyword>
<proteinExistence type="inferred from homology"/>
<dbReference type="InterPro" id="IPR003869">
    <property type="entry name" value="Polysac_CapD-like"/>
</dbReference>
<evidence type="ECO:0000313" key="4">
    <source>
        <dbReference type="Proteomes" id="UP000024816"/>
    </source>
</evidence>
<dbReference type="PANTHER" id="PTHR43318:SF1">
    <property type="entry name" value="POLYSACCHARIDE BIOSYNTHESIS PROTEIN EPSC-RELATED"/>
    <property type="match status" value="1"/>
</dbReference>
<dbReference type="RefSeq" id="WP_051597685.1">
    <property type="nucleotide sequence ID" value="NZ_ARYJ01000008.1"/>
</dbReference>
<sequence length="405" mass="44639">MSDLSPDRFDQHVVARTRSFFEGDIAANEARIRETVTGKRVLIVGGGGSIGSATLRALIRFEPSAIHVIDHSENYLAELVRDLRSGMDLPASLDLRMWPINFGAPVTQRLINSEDPYDIVMNFAALKHVRSEKDIYSLLQMLDTNVVRQARFKSWIAARGGTARFFGVSTDKAANPTSLMGATKRLMEDVLFSASPTAGMNVSSARFANVLFSNGSLPQAWLRRIELGQPLAAPRGTRRYFVTRAEAGEICVLASLLGGQDEIIIPRLDPEKELRLLEAIAADVLKLTGFEAVPFEDEAEARHEVAALRKQGKWPLLLTPLDTSGEKPYEEFVGADETSHEIGMESVLAIRHAKAKIGPEFIDRLEALVSDTSGKVQKADVVETIASVIQNFAHVETEKNLDQRM</sequence>
<dbReference type="SUPFAM" id="SSF51735">
    <property type="entry name" value="NAD(P)-binding Rossmann-fold domains"/>
    <property type="match status" value="1"/>
</dbReference>
<dbReference type="EMBL" id="ARYJ01000008">
    <property type="protein sequence ID" value="KCZ87493.1"/>
    <property type="molecule type" value="Genomic_DNA"/>
</dbReference>
<feature type="domain" description="Polysaccharide biosynthesis protein CapD-like" evidence="2">
    <location>
        <begin position="41"/>
        <end position="349"/>
    </location>
</feature>
<evidence type="ECO:0000313" key="3">
    <source>
        <dbReference type="EMBL" id="KCZ87493.1"/>
    </source>
</evidence>
<accession>A0A059FAB3</accession>
<evidence type="ECO:0000256" key="1">
    <source>
        <dbReference type="ARBA" id="ARBA00007430"/>
    </source>
</evidence>
<dbReference type="Pfam" id="PF02719">
    <property type="entry name" value="Polysacc_synt_2"/>
    <property type="match status" value="1"/>
</dbReference>
<dbReference type="eggNOG" id="COG1086">
    <property type="taxonomic scope" value="Bacteria"/>
</dbReference>
<protein>
    <submittedName>
        <fullName evidence="3">Putative nucleoside-diphosphate sugar epimerase</fullName>
    </submittedName>
</protein>
<dbReference type="PATRIC" id="fig|1280952.3.peg.2636"/>
<evidence type="ECO:0000259" key="2">
    <source>
        <dbReference type="Pfam" id="PF02719"/>
    </source>
</evidence>
<dbReference type="OrthoDB" id="9803111at2"/>
<dbReference type="Proteomes" id="UP000024816">
    <property type="component" value="Unassembled WGS sequence"/>
</dbReference>
<organism evidence="3 4">
    <name type="scientific">Hyphomonas jannaschiana VP2</name>
    <dbReference type="NCBI Taxonomy" id="1280952"/>
    <lineage>
        <taxon>Bacteria</taxon>
        <taxon>Pseudomonadati</taxon>
        <taxon>Pseudomonadota</taxon>
        <taxon>Alphaproteobacteria</taxon>
        <taxon>Hyphomonadales</taxon>
        <taxon>Hyphomonadaceae</taxon>
        <taxon>Hyphomonas</taxon>
    </lineage>
</organism>
<dbReference type="AlphaFoldDB" id="A0A059FAB3"/>
<dbReference type="InterPro" id="IPR036291">
    <property type="entry name" value="NAD(P)-bd_dom_sf"/>
</dbReference>
<reference evidence="3 4" key="1">
    <citation type="journal article" date="2014" name="Antonie Van Leeuwenhoek">
        <title>Hyphomonas beringensis sp. nov. and Hyphomonas chukchiensis sp. nov., isolated from surface seawater of the Bering Sea and Chukchi Sea.</title>
        <authorList>
            <person name="Li C."/>
            <person name="Lai Q."/>
            <person name="Li G."/>
            <person name="Dong C."/>
            <person name="Wang J."/>
            <person name="Liao Y."/>
            <person name="Shao Z."/>
        </authorList>
    </citation>
    <scope>NUCLEOTIDE SEQUENCE [LARGE SCALE GENOMIC DNA]</scope>
    <source>
        <strain evidence="3 4">VP2</strain>
    </source>
</reference>